<reference evidence="1" key="2">
    <citation type="submission" date="2020-09" db="EMBL/GenBank/DDBJ databases">
        <authorList>
            <person name="Sun Q."/>
            <person name="Kim S."/>
        </authorList>
    </citation>
    <scope>NUCLEOTIDE SEQUENCE</scope>
    <source>
        <strain evidence="1">KCTC 12368</strain>
    </source>
</reference>
<dbReference type="InterPro" id="IPR025563">
    <property type="entry name" value="DUF4286"/>
</dbReference>
<keyword evidence="2" id="KW-1185">Reference proteome</keyword>
<dbReference type="Proteomes" id="UP000619457">
    <property type="component" value="Unassembled WGS sequence"/>
</dbReference>
<proteinExistence type="predicted"/>
<sequence>MILYNVTVNIDQSVEDEWIKFMRETHIPEVMATGLFKENKFFRLMHEAEDGGVNYSVQYFAEDMDKIKEYQEKHARQLQDKHQLKFRDRYVIFRSLLEQL</sequence>
<dbReference type="EMBL" id="BMWX01000002">
    <property type="protein sequence ID" value="GGZ20903.1"/>
    <property type="molecule type" value="Genomic_DNA"/>
</dbReference>
<dbReference type="RefSeq" id="WP_018472274.1">
    <property type="nucleotide sequence ID" value="NZ_BMWX01000002.1"/>
</dbReference>
<gene>
    <name evidence="1" type="ORF">GCM10007049_11880</name>
</gene>
<name>A0A918ULR3_9BACT</name>
<comment type="caution">
    <text evidence="1">The sequence shown here is derived from an EMBL/GenBank/DDBJ whole genome shotgun (WGS) entry which is preliminary data.</text>
</comment>
<evidence type="ECO:0008006" key="3">
    <source>
        <dbReference type="Google" id="ProtNLM"/>
    </source>
</evidence>
<accession>A0A918ULR3</accession>
<dbReference type="Pfam" id="PF14114">
    <property type="entry name" value="DUF4286"/>
    <property type="match status" value="1"/>
</dbReference>
<dbReference type="AlphaFoldDB" id="A0A918ULR3"/>
<evidence type="ECO:0000313" key="1">
    <source>
        <dbReference type="EMBL" id="GGZ20903.1"/>
    </source>
</evidence>
<evidence type="ECO:0000313" key="2">
    <source>
        <dbReference type="Proteomes" id="UP000619457"/>
    </source>
</evidence>
<protein>
    <recommendedName>
        <fullName evidence="3">DUF4286 domain-containing protein</fullName>
    </recommendedName>
</protein>
<reference evidence="1" key="1">
    <citation type="journal article" date="2014" name="Int. J. Syst. Evol. Microbiol.">
        <title>Complete genome sequence of Corynebacterium casei LMG S-19264T (=DSM 44701T), isolated from a smear-ripened cheese.</title>
        <authorList>
            <consortium name="US DOE Joint Genome Institute (JGI-PGF)"/>
            <person name="Walter F."/>
            <person name="Albersmeier A."/>
            <person name="Kalinowski J."/>
            <person name="Ruckert C."/>
        </authorList>
    </citation>
    <scope>NUCLEOTIDE SEQUENCE</scope>
    <source>
        <strain evidence="1">KCTC 12368</strain>
    </source>
</reference>
<organism evidence="1 2">
    <name type="scientific">Echinicola pacifica</name>
    <dbReference type="NCBI Taxonomy" id="346377"/>
    <lineage>
        <taxon>Bacteria</taxon>
        <taxon>Pseudomonadati</taxon>
        <taxon>Bacteroidota</taxon>
        <taxon>Cytophagia</taxon>
        <taxon>Cytophagales</taxon>
        <taxon>Cyclobacteriaceae</taxon>
        <taxon>Echinicola</taxon>
    </lineage>
</organism>